<dbReference type="InterPro" id="IPR000073">
    <property type="entry name" value="AB_hydrolase_1"/>
</dbReference>
<gene>
    <name evidence="2" type="ordered locus">Swit_1653</name>
</gene>
<dbReference type="AlphaFoldDB" id="A0A9J9LEF2"/>
<proteinExistence type="predicted"/>
<protein>
    <submittedName>
        <fullName evidence="2">Alpha/beta hydrolase fold</fullName>
    </submittedName>
</protein>
<dbReference type="KEGG" id="swi:Swit_1653"/>
<dbReference type="PANTHER" id="PTHR43798:SF33">
    <property type="entry name" value="HYDROLASE, PUTATIVE (AFU_ORTHOLOGUE AFUA_2G14860)-RELATED"/>
    <property type="match status" value="1"/>
</dbReference>
<sequence>MNRSNPMFADKYERGIAMKDSFVSTSLGRVHLRTIGDGPILFLMHSVGNSAFEFDALAPLLADRWQVVSWDMPGHGDSSRPSRFVSLTEFADLAVEIACGLGHGKPVLGGSSVGAAITINAVERHADRLSAIVSIELPISRTGEWWERNWLTVETITTLDDEAEKFGNGRYRKWSPALATRQRIDRAKVGPHQLMQVLWAGREDTDAYQRRIRSIRIPSLFIVGDKGDAPETEEILATLNPNAKLATIEDAGHFPHSDDPAGVAAAILSEIALS</sequence>
<dbReference type="InterPro" id="IPR029058">
    <property type="entry name" value="AB_hydrolase_fold"/>
</dbReference>
<evidence type="ECO:0000259" key="1">
    <source>
        <dbReference type="Pfam" id="PF12697"/>
    </source>
</evidence>
<evidence type="ECO:0000313" key="2">
    <source>
        <dbReference type="EMBL" id="ABQ68016.1"/>
    </source>
</evidence>
<keyword evidence="2" id="KW-0378">Hydrolase</keyword>
<reference evidence="2 3" key="1">
    <citation type="journal article" date="2010" name="J. Bacteriol.">
        <title>Genome sequence of the dioxin-mineralizing bacterium Sphingomonas wittichii RW1.</title>
        <authorList>
            <person name="Miller T.R."/>
            <person name="Delcher A.L."/>
            <person name="Salzberg S.L."/>
            <person name="Saunders E."/>
            <person name="Detter J.C."/>
            <person name="Halden R.U."/>
        </authorList>
    </citation>
    <scope>NUCLEOTIDE SEQUENCE [LARGE SCALE GENOMIC DNA]</scope>
    <source>
        <strain evidence="3">DSM 6014 / CCUG 31198 / JCM 15750 / NBRC 105917 / EY 4224 / RW1</strain>
    </source>
</reference>
<dbReference type="GO" id="GO:0016787">
    <property type="term" value="F:hydrolase activity"/>
    <property type="evidence" value="ECO:0007669"/>
    <property type="project" value="UniProtKB-KW"/>
</dbReference>
<dbReference type="PANTHER" id="PTHR43798">
    <property type="entry name" value="MONOACYLGLYCEROL LIPASE"/>
    <property type="match status" value="1"/>
</dbReference>
<keyword evidence="3" id="KW-1185">Reference proteome</keyword>
<dbReference type="Proteomes" id="UP000001989">
    <property type="component" value="Chromosome"/>
</dbReference>
<accession>A0A9J9LEF2</accession>
<dbReference type="GO" id="GO:0016020">
    <property type="term" value="C:membrane"/>
    <property type="evidence" value="ECO:0007669"/>
    <property type="project" value="TreeGrafter"/>
</dbReference>
<dbReference type="Gene3D" id="3.40.50.1820">
    <property type="entry name" value="alpha/beta hydrolase"/>
    <property type="match status" value="1"/>
</dbReference>
<feature type="domain" description="AB hydrolase-1" evidence="1">
    <location>
        <begin position="42"/>
        <end position="266"/>
    </location>
</feature>
<evidence type="ECO:0000313" key="3">
    <source>
        <dbReference type="Proteomes" id="UP000001989"/>
    </source>
</evidence>
<organism evidence="2 3">
    <name type="scientific">Rhizorhabdus wittichii (strain DSM 6014 / CCUG 31198 / JCM 15750 / NBRC 105917 / EY 4224 / RW1)</name>
    <name type="common">Sphingomonas wittichii</name>
    <dbReference type="NCBI Taxonomy" id="392499"/>
    <lineage>
        <taxon>Bacteria</taxon>
        <taxon>Pseudomonadati</taxon>
        <taxon>Pseudomonadota</taxon>
        <taxon>Alphaproteobacteria</taxon>
        <taxon>Sphingomonadales</taxon>
        <taxon>Sphingomonadaceae</taxon>
        <taxon>Rhizorhabdus</taxon>
    </lineage>
</organism>
<dbReference type="Pfam" id="PF12697">
    <property type="entry name" value="Abhydrolase_6"/>
    <property type="match status" value="1"/>
</dbReference>
<name>A0A9J9LEF2_RHIWR</name>
<dbReference type="InterPro" id="IPR050266">
    <property type="entry name" value="AB_hydrolase_sf"/>
</dbReference>
<dbReference type="SUPFAM" id="SSF53474">
    <property type="entry name" value="alpha/beta-Hydrolases"/>
    <property type="match status" value="1"/>
</dbReference>
<dbReference type="EMBL" id="CP000699">
    <property type="protein sequence ID" value="ABQ68016.1"/>
    <property type="molecule type" value="Genomic_DNA"/>
</dbReference>